<comment type="caution">
    <text evidence="14">The sequence shown here is derived from an EMBL/GenBank/DDBJ whole genome shotgun (WGS) entry which is preliminary data.</text>
</comment>
<feature type="transmembrane region" description="Helical" evidence="13">
    <location>
        <begin position="164"/>
        <end position="189"/>
    </location>
</feature>
<proteinExistence type="inferred from homology"/>
<sequence length="213" mass="22462">MTQPAGAGDRPVPLWNIANILTMVRIVLVPVFVLLFLQGTTTTRLVATGVFAVAALTDKLDGTIARRRGLVTDFGKLADPIADKALVISALLLLSIDGLLPWWATVVIIVRELGITALREVMKRRGAIMAASSGGKTKTVLQITFLLMLLVPWADLVPGAVADAIAIVAFGIMLAAVAVTVITGVDYVVKAVQISARARHDSTSRPAAGDEES</sequence>
<protein>
    <recommendedName>
        <fullName evidence="11">CDP-diacylglycerol--glycerol-3-phosphate 3-phosphatidyltransferase</fullName>
        <ecNumber evidence="11">2.7.8.5</ecNumber>
    </recommendedName>
</protein>
<evidence type="ECO:0000256" key="3">
    <source>
        <dbReference type="ARBA" id="ARBA00022516"/>
    </source>
</evidence>
<dbReference type="NCBIfam" id="TIGR00560">
    <property type="entry name" value="pgsA"/>
    <property type="match status" value="1"/>
</dbReference>
<reference evidence="15" key="1">
    <citation type="journal article" date="2019" name="Int. J. Syst. Evol. Microbiol.">
        <title>The Global Catalogue of Microorganisms (GCM) 10K type strain sequencing project: providing services to taxonomists for standard genome sequencing and annotation.</title>
        <authorList>
            <consortium name="The Broad Institute Genomics Platform"/>
            <consortium name="The Broad Institute Genome Sequencing Center for Infectious Disease"/>
            <person name="Wu L."/>
            <person name="Ma J."/>
        </authorList>
    </citation>
    <scope>NUCLEOTIDE SEQUENCE [LARGE SCALE GENOMIC DNA]</scope>
    <source>
        <strain evidence="15">JCM 17130</strain>
    </source>
</reference>
<evidence type="ECO:0000313" key="15">
    <source>
        <dbReference type="Proteomes" id="UP001597277"/>
    </source>
</evidence>
<evidence type="ECO:0000256" key="4">
    <source>
        <dbReference type="ARBA" id="ARBA00022679"/>
    </source>
</evidence>
<dbReference type="EC" id="2.7.8.5" evidence="11"/>
<evidence type="ECO:0000256" key="10">
    <source>
        <dbReference type="ARBA" id="ARBA00023264"/>
    </source>
</evidence>
<dbReference type="PIRSF" id="PIRSF000847">
    <property type="entry name" value="Phos_ph_gly_syn"/>
    <property type="match status" value="1"/>
</dbReference>
<comment type="similarity">
    <text evidence="2 12">Belongs to the CDP-alcohol phosphatidyltransferase class-I family.</text>
</comment>
<name>A0ABW4L708_9MICO</name>
<evidence type="ECO:0000256" key="2">
    <source>
        <dbReference type="ARBA" id="ARBA00010441"/>
    </source>
</evidence>
<evidence type="ECO:0000256" key="5">
    <source>
        <dbReference type="ARBA" id="ARBA00022692"/>
    </source>
</evidence>
<keyword evidence="10" id="KW-1208">Phospholipid metabolism</keyword>
<dbReference type="Gene3D" id="1.20.120.1760">
    <property type="match status" value="1"/>
</dbReference>
<dbReference type="PANTHER" id="PTHR14269:SF52">
    <property type="entry name" value="PHOSPHATIDYLGLYCEROPHOSPHATE SYNTHASE-RELATED"/>
    <property type="match status" value="1"/>
</dbReference>
<dbReference type="InterPro" id="IPR050324">
    <property type="entry name" value="CDP-alcohol_PTase-I"/>
</dbReference>
<keyword evidence="4 12" id="KW-0808">Transferase</keyword>
<keyword evidence="8 13" id="KW-0472">Membrane</keyword>
<dbReference type="PROSITE" id="PS00379">
    <property type="entry name" value="CDP_ALCOHOL_P_TRANSF"/>
    <property type="match status" value="1"/>
</dbReference>
<evidence type="ECO:0000256" key="13">
    <source>
        <dbReference type="SAM" id="Phobius"/>
    </source>
</evidence>
<keyword evidence="7" id="KW-0443">Lipid metabolism</keyword>
<keyword evidence="5 13" id="KW-0812">Transmembrane</keyword>
<keyword evidence="6 13" id="KW-1133">Transmembrane helix</keyword>
<gene>
    <name evidence="14" type="primary">pgsA</name>
    <name evidence="14" type="ORF">ACFSE6_15980</name>
</gene>
<evidence type="ECO:0000256" key="9">
    <source>
        <dbReference type="ARBA" id="ARBA00023209"/>
    </source>
</evidence>
<evidence type="ECO:0000256" key="12">
    <source>
        <dbReference type="RuleBase" id="RU003750"/>
    </source>
</evidence>
<feature type="transmembrane region" description="Helical" evidence="13">
    <location>
        <begin position="139"/>
        <end position="158"/>
    </location>
</feature>
<evidence type="ECO:0000256" key="11">
    <source>
        <dbReference type="NCBIfam" id="TIGR00560"/>
    </source>
</evidence>
<dbReference type="InterPro" id="IPR048254">
    <property type="entry name" value="CDP_ALCOHOL_P_TRANSF_CS"/>
</dbReference>
<keyword evidence="15" id="KW-1185">Reference proteome</keyword>
<accession>A0ABW4L708</accession>
<dbReference type="EMBL" id="JBHUEE010000009">
    <property type="protein sequence ID" value="MFD1719343.1"/>
    <property type="molecule type" value="Genomic_DNA"/>
</dbReference>
<dbReference type="InterPro" id="IPR004570">
    <property type="entry name" value="Phosphatidylglycerol_P_synth"/>
</dbReference>
<comment type="subcellular location">
    <subcellularLocation>
        <location evidence="1">Membrane</location>
        <topology evidence="1">Multi-pass membrane protein</topology>
    </subcellularLocation>
</comment>
<dbReference type="PANTHER" id="PTHR14269">
    <property type="entry name" value="CDP-DIACYLGLYCEROL--GLYCEROL-3-PHOSPHATE 3-PHOSPHATIDYLTRANSFERASE-RELATED"/>
    <property type="match status" value="1"/>
</dbReference>
<dbReference type="Pfam" id="PF01066">
    <property type="entry name" value="CDP-OH_P_transf"/>
    <property type="match status" value="1"/>
</dbReference>
<evidence type="ECO:0000313" key="14">
    <source>
        <dbReference type="EMBL" id="MFD1719343.1"/>
    </source>
</evidence>
<evidence type="ECO:0000256" key="7">
    <source>
        <dbReference type="ARBA" id="ARBA00023098"/>
    </source>
</evidence>
<dbReference type="GO" id="GO:0008444">
    <property type="term" value="F:CDP-diacylglycerol-glycerol-3-phosphate 3-phosphatidyltransferase activity"/>
    <property type="evidence" value="ECO:0007669"/>
    <property type="project" value="UniProtKB-EC"/>
</dbReference>
<dbReference type="Proteomes" id="UP001597277">
    <property type="component" value="Unassembled WGS sequence"/>
</dbReference>
<evidence type="ECO:0000256" key="6">
    <source>
        <dbReference type="ARBA" id="ARBA00022989"/>
    </source>
</evidence>
<keyword evidence="3" id="KW-0444">Lipid biosynthesis</keyword>
<dbReference type="RefSeq" id="WP_388009660.1">
    <property type="nucleotide sequence ID" value="NZ_JBHUEE010000009.1"/>
</dbReference>
<organism evidence="14 15">
    <name type="scientific">Georgenia deserti</name>
    <dbReference type="NCBI Taxonomy" id="2093781"/>
    <lineage>
        <taxon>Bacteria</taxon>
        <taxon>Bacillati</taxon>
        <taxon>Actinomycetota</taxon>
        <taxon>Actinomycetes</taxon>
        <taxon>Micrococcales</taxon>
        <taxon>Bogoriellaceae</taxon>
        <taxon>Georgenia</taxon>
    </lineage>
</organism>
<evidence type="ECO:0000256" key="8">
    <source>
        <dbReference type="ARBA" id="ARBA00023136"/>
    </source>
</evidence>
<dbReference type="InterPro" id="IPR000462">
    <property type="entry name" value="CDP-OH_P_trans"/>
</dbReference>
<keyword evidence="9" id="KW-0594">Phospholipid biosynthesis</keyword>
<evidence type="ECO:0000256" key="1">
    <source>
        <dbReference type="ARBA" id="ARBA00004141"/>
    </source>
</evidence>
<feature type="transmembrane region" description="Helical" evidence="13">
    <location>
        <begin position="12"/>
        <end position="37"/>
    </location>
</feature>
<dbReference type="InterPro" id="IPR043130">
    <property type="entry name" value="CDP-OH_PTrfase_TM_dom"/>
</dbReference>